<dbReference type="Gene3D" id="3.40.630.10">
    <property type="entry name" value="Zn peptidases"/>
    <property type="match status" value="1"/>
</dbReference>
<dbReference type="GO" id="GO:0016788">
    <property type="term" value="F:hydrolase activity, acting on ester bonds"/>
    <property type="evidence" value="ECO:0007669"/>
    <property type="project" value="InterPro"/>
</dbReference>
<reference evidence="6" key="2">
    <citation type="submission" date="2020-09" db="EMBL/GenBank/DDBJ databases">
        <authorList>
            <person name="Sun Q."/>
            <person name="Kim S."/>
        </authorList>
    </citation>
    <scope>NUCLEOTIDE SEQUENCE</scope>
    <source>
        <strain evidence="6">KCTC 32501</strain>
    </source>
</reference>
<dbReference type="AlphaFoldDB" id="A0A8J3FYK6"/>
<keyword evidence="3" id="KW-0378">Hydrolase</keyword>
<proteinExistence type="predicted"/>
<evidence type="ECO:0000256" key="1">
    <source>
        <dbReference type="ARBA" id="ARBA00001947"/>
    </source>
</evidence>
<sequence>MRIETIPLPHSSIGQSVSLTALHFGQESSVRKVYIQASLHADELPGALTAFHLRQQLTDLAHHISSHIVLVPLANPIGLAQQLLYATQGRFELGTGQNFNRLGELDLYELTLKEIQNSQMILGQDAQANVSKIRAAMARALTKYPTGTVLEAMHHQLLTWAFDADVVLDLHCDWRAVMHMYTTPDGWPEVEPLARYLGSQCQLIADDSGCNPFDEALSTTWTKLARYFPDANIPAACTATTVELRGQADVAHELAQQDARAIVQFLMHRGDIVQDAASLPPIIAEPSPLAGVERLSANAAGLVVYHVEPGDHVRSGQMVAEIINPLTQNITPLTCHIDGFVFACNYYRYANAGDALISISGAKELAHATLSP</sequence>
<dbReference type="CDD" id="cd06250">
    <property type="entry name" value="M14_PaAOTO_like"/>
    <property type="match status" value="1"/>
</dbReference>
<dbReference type="RefSeq" id="WP_189493211.1">
    <property type="nucleotide sequence ID" value="NZ_BMZG01000006.1"/>
</dbReference>
<evidence type="ECO:0000313" key="6">
    <source>
        <dbReference type="EMBL" id="GHA73909.1"/>
    </source>
</evidence>
<gene>
    <name evidence="6" type="ORF">GCM10009007_13840</name>
</gene>
<accession>A0A8J3FYK6</accession>
<evidence type="ECO:0000256" key="2">
    <source>
        <dbReference type="ARBA" id="ARBA00022723"/>
    </source>
</evidence>
<dbReference type="Pfam" id="PF24827">
    <property type="entry name" value="AstE_AspA_cat"/>
    <property type="match status" value="1"/>
</dbReference>
<reference evidence="6" key="1">
    <citation type="journal article" date="2014" name="Int. J. Syst. Evol. Microbiol.">
        <title>Complete genome sequence of Corynebacterium casei LMG S-19264T (=DSM 44701T), isolated from a smear-ripened cheese.</title>
        <authorList>
            <consortium name="US DOE Joint Genome Institute (JGI-PGF)"/>
            <person name="Walter F."/>
            <person name="Albersmeier A."/>
            <person name="Kalinowski J."/>
            <person name="Ruckert C."/>
        </authorList>
    </citation>
    <scope>NUCLEOTIDE SEQUENCE</scope>
    <source>
        <strain evidence="6">KCTC 32501</strain>
    </source>
</reference>
<comment type="caution">
    <text evidence="6">The sequence shown here is derived from an EMBL/GenBank/DDBJ whole genome shotgun (WGS) entry which is preliminary data.</text>
</comment>
<dbReference type="Proteomes" id="UP000614287">
    <property type="component" value="Unassembled WGS sequence"/>
</dbReference>
<organism evidence="6 7">
    <name type="scientific">Formosimonas limnophila</name>
    <dbReference type="NCBI Taxonomy" id="1384487"/>
    <lineage>
        <taxon>Bacteria</taxon>
        <taxon>Pseudomonadati</taxon>
        <taxon>Pseudomonadota</taxon>
        <taxon>Betaproteobacteria</taxon>
        <taxon>Burkholderiales</taxon>
        <taxon>Burkholderiaceae</taxon>
        <taxon>Formosimonas</taxon>
    </lineage>
</organism>
<dbReference type="SUPFAM" id="SSF53187">
    <property type="entry name" value="Zn-dependent exopeptidases"/>
    <property type="match status" value="1"/>
</dbReference>
<evidence type="ECO:0000259" key="5">
    <source>
        <dbReference type="Pfam" id="PF24827"/>
    </source>
</evidence>
<keyword evidence="2" id="KW-0479">Metal-binding</keyword>
<dbReference type="EMBL" id="BMZG01000006">
    <property type="protein sequence ID" value="GHA73909.1"/>
    <property type="molecule type" value="Genomic_DNA"/>
</dbReference>
<dbReference type="InterPro" id="IPR053138">
    <property type="entry name" value="N-alpha-Ac-DABA_deacetylase"/>
</dbReference>
<dbReference type="InterPro" id="IPR055438">
    <property type="entry name" value="AstE_AspA_cat"/>
</dbReference>
<dbReference type="PANTHER" id="PTHR37326:SF1">
    <property type="entry name" value="BLL3975 PROTEIN"/>
    <property type="match status" value="1"/>
</dbReference>
<protein>
    <submittedName>
        <fullName evidence="6">Succinylglutamate desuccinylase/aspartoacylase</fullName>
    </submittedName>
</protein>
<evidence type="ECO:0000256" key="3">
    <source>
        <dbReference type="ARBA" id="ARBA00022801"/>
    </source>
</evidence>
<feature type="domain" description="Succinylglutamate desuccinylase/Aspartoacylase catalytic" evidence="5">
    <location>
        <begin position="30"/>
        <end position="268"/>
    </location>
</feature>
<keyword evidence="7" id="KW-1185">Reference proteome</keyword>
<evidence type="ECO:0000313" key="7">
    <source>
        <dbReference type="Proteomes" id="UP000614287"/>
    </source>
</evidence>
<evidence type="ECO:0000256" key="4">
    <source>
        <dbReference type="ARBA" id="ARBA00022833"/>
    </source>
</evidence>
<keyword evidence="4" id="KW-0862">Zinc</keyword>
<name>A0A8J3FYK6_9BURK</name>
<comment type="cofactor">
    <cofactor evidence="1">
        <name>Zn(2+)</name>
        <dbReference type="ChEBI" id="CHEBI:29105"/>
    </cofactor>
</comment>
<dbReference type="PANTHER" id="PTHR37326">
    <property type="entry name" value="BLL3975 PROTEIN"/>
    <property type="match status" value="1"/>
</dbReference>
<dbReference type="GO" id="GO:0046872">
    <property type="term" value="F:metal ion binding"/>
    <property type="evidence" value="ECO:0007669"/>
    <property type="project" value="UniProtKB-KW"/>
</dbReference>